<dbReference type="PANTHER" id="PTHR45138">
    <property type="entry name" value="REGULATORY COMPONENTS OF SENSORY TRANSDUCTION SYSTEM"/>
    <property type="match status" value="1"/>
</dbReference>
<dbReference type="InterPro" id="IPR050469">
    <property type="entry name" value="Diguanylate_Cyclase"/>
</dbReference>
<dbReference type="GO" id="GO:0000160">
    <property type="term" value="P:phosphorelay signal transduction system"/>
    <property type="evidence" value="ECO:0007669"/>
    <property type="project" value="InterPro"/>
</dbReference>
<keyword evidence="7" id="KW-1185">Reference proteome</keyword>
<dbReference type="GO" id="GO:0043709">
    <property type="term" value="P:cell adhesion involved in single-species biofilm formation"/>
    <property type="evidence" value="ECO:0007669"/>
    <property type="project" value="TreeGrafter"/>
</dbReference>
<dbReference type="InterPro" id="IPR001789">
    <property type="entry name" value="Sig_transdc_resp-reg_receiver"/>
</dbReference>
<dbReference type="GO" id="GO:0005886">
    <property type="term" value="C:plasma membrane"/>
    <property type="evidence" value="ECO:0007669"/>
    <property type="project" value="TreeGrafter"/>
</dbReference>
<dbReference type="InterPro" id="IPR000160">
    <property type="entry name" value="GGDEF_dom"/>
</dbReference>
<evidence type="ECO:0000256" key="1">
    <source>
        <dbReference type="ARBA" id="ARBA00012528"/>
    </source>
</evidence>
<keyword evidence="3" id="KW-0597">Phosphoprotein</keyword>
<proteinExistence type="predicted"/>
<dbReference type="Gene3D" id="3.30.70.270">
    <property type="match status" value="1"/>
</dbReference>
<dbReference type="Pfam" id="PF00072">
    <property type="entry name" value="Response_reg"/>
    <property type="match status" value="1"/>
</dbReference>
<dbReference type="EC" id="2.7.7.65" evidence="1"/>
<evidence type="ECO:0000256" key="3">
    <source>
        <dbReference type="PROSITE-ProRule" id="PRU00169"/>
    </source>
</evidence>
<dbReference type="EMBL" id="JACHBK010000003">
    <property type="protein sequence ID" value="MBB5534968.1"/>
    <property type="molecule type" value="Genomic_DNA"/>
</dbReference>
<feature type="domain" description="GGDEF" evidence="5">
    <location>
        <begin position="291"/>
        <end position="423"/>
    </location>
</feature>
<dbReference type="GO" id="GO:1902201">
    <property type="term" value="P:negative regulation of bacterial-type flagellum-dependent cell motility"/>
    <property type="evidence" value="ECO:0007669"/>
    <property type="project" value="TreeGrafter"/>
</dbReference>
<dbReference type="Proteomes" id="UP000585507">
    <property type="component" value="Unassembled WGS sequence"/>
</dbReference>
<dbReference type="AlphaFoldDB" id="A0A7W8U946"/>
<evidence type="ECO:0000313" key="6">
    <source>
        <dbReference type="EMBL" id="MBB5534968.1"/>
    </source>
</evidence>
<dbReference type="PROSITE" id="PS50887">
    <property type="entry name" value="GGDEF"/>
    <property type="match status" value="1"/>
</dbReference>
<sequence>MQKHSGSRMLLVEDSRMFSTVLKYGLETVHGVSVTHCSSLAALHSALENGADEFALAVLDLNLPDAPNCEALDYVISRNIAAIVFTGSFNDSTRDTVLSRNVVDCVIKNQPDSITHLISVVDRALTNARTHVLLADSAEASRAELLALLKKQQFNVTEAGSGAEALRLLDTGNGIDIVLSDIALCDMTAYGLLKEIRQRHGEDALSVVAVGAGDDRTHAAKFLQSGGTEFIQKPMLIEEFNSRLFQVANIQKRIQALHSIAARDYLTDIYNRRYFFQYGSRMVDQCLRRGGTTSIAIIDIDLFKRLNDTYGHEVGDLVLKAVAKRLRALIGEEHLLARLGGEEFGILFNELGICAAHDFCETVRRDIAAAKVVADDEELSITISIGLATIEGPETFDNYLHAADQFLYMAKYDGRNRIVSELTLLKAMVS</sequence>
<dbReference type="SMART" id="SM00267">
    <property type="entry name" value="GGDEF"/>
    <property type="match status" value="1"/>
</dbReference>
<dbReference type="SUPFAM" id="SSF55073">
    <property type="entry name" value="Nucleotide cyclase"/>
    <property type="match status" value="1"/>
</dbReference>
<evidence type="ECO:0000259" key="4">
    <source>
        <dbReference type="PROSITE" id="PS50110"/>
    </source>
</evidence>
<comment type="caution">
    <text evidence="6">The sequence shown here is derived from an EMBL/GenBank/DDBJ whole genome shotgun (WGS) entry which is preliminary data.</text>
</comment>
<dbReference type="FunFam" id="3.30.70.270:FF:000001">
    <property type="entry name" value="Diguanylate cyclase domain protein"/>
    <property type="match status" value="1"/>
</dbReference>
<name>A0A7W8U946_9HYPH</name>
<dbReference type="InterPro" id="IPR029787">
    <property type="entry name" value="Nucleotide_cyclase"/>
</dbReference>
<dbReference type="InterPro" id="IPR011006">
    <property type="entry name" value="CheY-like_superfamily"/>
</dbReference>
<comment type="catalytic activity">
    <reaction evidence="2">
        <text>2 GTP = 3',3'-c-di-GMP + 2 diphosphate</text>
        <dbReference type="Rhea" id="RHEA:24898"/>
        <dbReference type="ChEBI" id="CHEBI:33019"/>
        <dbReference type="ChEBI" id="CHEBI:37565"/>
        <dbReference type="ChEBI" id="CHEBI:58805"/>
        <dbReference type="EC" id="2.7.7.65"/>
    </reaction>
</comment>
<dbReference type="PANTHER" id="PTHR45138:SF9">
    <property type="entry name" value="DIGUANYLATE CYCLASE DGCM-RELATED"/>
    <property type="match status" value="1"/>
</dbReference>
<evidence type="ECO:0000259" key="5">
    <source>
        <dbReference type="PROSITE" id="PS50887"/>
    </source>
</evidence>
<gene>
    <name evidence="6" type="ORF">GGD55_001651</name>
</gene>
<dbReference type="PROSITE" id="PS50110">
    <property type="entry name" value="RESPONSE_REGULATORY"/>
    <property type="match status" value="2"/>
</dbReference>
<protein>
    <recommendedName>
        <fullName evidence="1">diguanylate cyclase</fullName>
        <ecNumber evidence="1">2.7.7.65</ecNumber>
    </recommendedName>
</protein>
<dbReference type="SMART" id="SM00448">
    <property type="entry name" value="REC"/>
    <property type="match status" value="2"/>
</dbReference>
<evidence type="ECO:0000256" key="2">
    <source>
        <dbReference type="ARBA" id="ARBA00034247"/>
    </source>
</evidence>
<dbReference type="NCBIfam" id="TIGR00254">
    <property type="entry name" value="GGDEF"/>
    <property type="match status" value="1"/>
</dbReference>
<feature type="domain" description="Response regulatory" evidence="4">
    <location>
        <begin position="131"/>
        <end position="248"/>
    </location>
</feature>
<dbReference type="GO" id="GO:0052621">
    <property type="term" value="F:diguanylate cyclase activity"/>
    <property type="evidence" value="ECO:0007669"/>
    <property type="project" value="UniProtKB-EC"/>
</dbReference>
<dbReference type="InterPro" id="IPR043128">
    <property type="entry name" value="Rev_trsase/Diguanyl_cyclase"/>
</dbReference>
<feature type="modified residue" description="4-aspartylphosphate" evidence="3">
    <location>
        <position position="60"/>
    </location>
</feature>
<dbReference type="Pfam" id="PF00990">
    <property type="entry name" value="GGDEF"/>
    <property type="match status" value="1"/>
</dbReference>
<feature type="domain" description="Response regulatory" evidence="4">
    <location>
        <begin position="8"/>
        <end position="123"/>
    </location>
</feature>
<dbReference type="RefSeq" id="WP_018324461.1">
    <property type="nucleotide sequence ID" value="NZ_JACHBK010000003.1"/>
</dbReference>
<feature type="modified residue" description="4-aspartylphosphate" evidence="3">
    <location>
        <position position="181"/>
    </location>
</feature>
<dbReference type="SUPFAM" id="SSF52172">
    <property type="entry name" value="CheY-like"/>
    <property type="match status" value="2"/>
</dbReference>
<organism evidence="6 7">
    <name type="scientific">Rhizobium giardinii</name>
    <dbReference type="NCBI Taxonomy" id="56731"/>
    <lineage>
        <taxon>Bacteria</taxon>
        <taxon>Pseudomonadati</taxon>
        <taxon>Pseudomonadota</taxon>
        <taxon>Alphaproteobacteria</taxon>
        <taxon>Hyphomicrobiales</taxon>
        <taxon>Rhizobiaceae</taxon>
        <taxon>Rhizobium/Agrobacterium group</taxon>
        <taxon>Rhizobium</taxon>
    </lineage>
</organism>
<dbReference type="CDD" id="cd01949">
    <property type="entry name" value="GGDEF"/>
    <property type="match status" value="1"/>
</dbReference>
<evidence type="ECO:0000313" key="7">
    <source>
        <dbReference type="Proteomes" id="UP000585507"/>
    </source>
</evidence>
<dbReference type="Gene3D" id="3.40.50.2300">
    <property type="match status" value="2"/>
</dbReference>
<accession>A0A7W8U946</accession>
<reference evidence="6 7" key="1">
    <citation type="submission" date="2020-08" db="EMBL/GenBank/DDBJ databases">
        <title>Genomic Encyclopedia of Type Strains, Phase IV (KMG-V): Genome sequencing to study the core and pangenomes of soil and plant-associated prokaryotes.</title>
        <authorList>
            <person name="Whitman W."/>
        </authorList>
    </citation>
    <scope>NUCLEOTIDE SEQUENCE [LARGE SCALE GENOMIC DNA]</scope>
    <source>
        <strain evidence="6 7">SEMIA 4084</strain>
    </source>
</reference>